<evidence type="ECO:0008006" key="8">
    <source>
        <dbReference type="Google" id="ProtNLM"/>
    </source>
</evidence>
<evidence type="ECO:0000313" key="6">
    <source>
        <dbReference type="EMBL" id="MXO93497.1"/>
    </source>
</evidence>
<keyword evidence="7" id="KW-1185">Reference proteome</keyword>
<dbReference type="PANTHER" id="PTHR35814:SF1">
    <property type="entry name" value="GLUTATHIONE S-TRANSFERASE-RELATED"/>
    <property type="match status" value="1"/>
</dbReference>
<keyword evidence="2 5" id="KW-0812">Transmembrane</keyword>
<reference evidence="6 7" key="1">
    <citation type="submission" date="2019-12" db="EMBL/GenBank/DDBJ databases">
        <title>Genomic-based taxomic classification of the family Erythrobacteraceae.</title>
        <authorList>
            <person name="Xu L."/>
        </authorList>
    </citation>
    <scope>NUCLEOTIDE SEQUENCE [LARGE SCALE GENOMIC DNA]</scope>
    <source>
        <strain evidence="6 7">RC4-10-4</strain>
    </source>
</reference>
<evidence type="ECO:0000256" key="5">
    <source>
        <dbReference type="SAM" id="Phobius"/>
    </source>
</evidence>
<evidence type="ECO:0000256" key="3">
    <source>
        <dbReference type="ARBA" id="ARBA00022989"/>
    </source>
</evidence>
<dbReference type="Proteomes" id="UP000460626">
    <property type="component" value="Unassembled WGS sequence"/>
</dbReference>
<keyword evidence="3 5" id="KW-1133">Transmembrane helix</keyword>
<evidence type="ECO:0000313" key="7">
    <source>
        <dbReference type="Proteomes" id="UP000460626"/>
    </source>
</evidence>
<evidence type="ECO:0000256" key="1">
    <source>
        <dbReference type="ARBA" id="ARBA00004370"/>
    </source>
</evidence>
<dbReference type="AlphaFoldDB" id="A0A845A3J6"/>
<feature type="transmembrane region" description="Helical" evidence="5">
    <location>
        <begin position="187"/>
        <end position="208"/>
    </location>
</feature>
<feature type="transmembrane region" description="Helical" evidence="5">
    <location>
        <begin position="84"/>
        <end position="103"/>
    </location>
</feature>
<feature type="transmembrane region" description="Helical" evidence="5">
    <location>
        <begin position="157"/>
        <end position="175"/>
    </location>
</feature>
<evidence type="ECO:0000256" key="4">
    <source>
        <dbReference type="ARBA" id="ARBA00023136"/>
    </source>
</evidence>
<dbReference type="PANTHER" id="PTHR35814">
    <property type="match status" value="1"/>
</dbReference>
<comment type="subcellular location">
    <subcellularLocation>
        <location evidence="1">Membrane</location>
    </subcellularLocation>
</comment>
<dbReference type="InterPro" id="IPR023352">
    <property type="entry name" value="MAPEG-like_dom_sf"/>
</dbReference>
<dbReference type="OrthoDB" id="7619858at2"/>
<name>A0A845A3J6_9SPHN</name>
<keyword evidence="4 5" id="KW-0472">Membrane</keyword>
<dbReference type="EMBL" id="WTYH01000001">
    <property type="protein sequence ID" value="MXO93497.1"/>
    <property type="molecule type" value="Genomic_DNA"/>
</dbReference>
<accession>A0A845A3J6</accession>
<dbReference type="Gene3D" id="1.20.120.550">
    <property type="entry name" value="Membrane associated eicosanoid/glutathione metabolism-like domain"/>
    <property type="match status" value="1"/>
</dbReference>
<organism evidence="6 7">
    <name type="scientific">Aurantiacibacter arachoides</name>
    <dbReference type="NCBI Taxonomy" id="1850444"/>
    <lineage>
        <taxon>Bacteria</taxon>
        <taxon>Pseudomonadati</taxon>
        <taxon>Pseudomonadota</taxon>
        <taxon>Alphaproteobacteria</taxon>
        <taxon>Sphingomonadales</taxon>
        <taxon>Erythrobacteraceae</taxon>
        <taxon>Aurantiacibacter</taxon>
    </lineage>
</organism>
<dbReference type="SUPFAM" id="SSF161084">
    <property type="entry name" value="MAPEG domain-like"/>
    <property type="match status" value="1"/>
</dbReference>
<proteinExistence type="predicted"/>
<dbReference type="InterPro" id="IPR001129">
    <property type="entry name" value="Membr-assoc_MAPEG"/>
</dbReference>
<protein>
    <recommendedName>
        <fullName evidence="8">MAPEG family protein</fullName>
    </recommendedName>
</protein>
<feature type="transmembrane region" description="Helical" evidence="5">
    <location>
        <begin position="54"/>
        <end position="72"/>
    </location>
</feature>
<feature type="transmembrane region" description="Helical" evidence="5">
    <location>
        <begin position="134"/>
        <end position="151"/>
    </location>
</feature>
<sequence>MRRNFSFRDSHGVTRSLKYLSNACRCRPRRCPAPAQARRPDAARDTAKARAIPGFARVASGAALFYSTPALSRRHREDHGVADLHISLFSAALAALINLWLAIRCGRARLSGKVLHGDGGDVALQRHMRAQANFVEYTPFALILILVLDLADQDGWLLGLSALAYFVARLLHPLGMQADHPARTRQIGITVTFVLLACWSVWALLVGAQVI</sequence>
<dbReference type="Pfam" id="PF01124">
    <property type="entry name" value="MAPEG"/>
    <property type="match status" value="1"/>
</dbReference>
<comment type="caution">
    <text evidence="6">The sequence shown here is derived from an EMBL/GenBank/DDBJ whole genome shotgun (WGS) entry which is preliminary data.</text>
</comment>
<evidence type="ECO:0000256" key="2">
    <source>
        <dbReference type="ARBA" id="ARBA00022692"/>
    </source>
</evidence>
<dbReference type="GO" id="GO:0016020">
    <property type="term" value="C:membrane"/>
    <property type="evidence" value="ECO:0007669"/>
    <property type="project" value="UniProtKB-SubCell"/>
</dbReference>
<gene>
    <name evidence="6" type="ORF">GRI62_07750</name>
</gene>